<dbReference type="PANTHER" id="PTHR15316:SF1">
    <property type="entry name" value="SPLICING FACTOR 3A SUBUNIT 1"/>
    <property type="match status" value="1"/>
</dbReference>
<dbReference type="GO" id="GO:0071013">
    <property type="term" value="C:catalytic step 2 spliceosome"/>
    <property type="evidence" value="ECO:0007669"/>
    <property type="project" value="TreeGrafter"/>
</dbReference>
<evidence type="ECO:0000259" key="1">
    <source>
        <dbReference type="PROSITE" id="PS50128"/>
    </source>
</evidence>
<dbReference type="InterPro" id="IPR045146">
    <property type="entry name" value="SF3A1"/>
</dbReference>
<organism evidence="2 3">
    <name type="scientific">Cyanidium caldarium</name>
    <name type="common">Red alga</name>
    <dbReference type="NCBI Taxonomy" id="2771"/>
    <lineage>
        <taxon>Eukaryota</taxon>
        <taxon>Rhodophyta</taxon>
        <taxon>Bangiophyceae</taxon>
        <taxon>Cyanidiales</taxon>
        <taxon>Cyanidiaceae</taxon>
        <taxon>Cyanidium</taxon>
    </lineage>
</organism>
<keyword evidence="3" id="KW-1185">Reference proteome</keyword>
<proteinExistence type="predicted"/>
<dbReference type="GO" id="GO:0005686">
    <property type="term" value="C:U2 snRNP"/>
    <property type="evidence" value="ECO:0007669"/>
    <property type="project" value="TreeGrafter"/>
</dbReference>
<dbReference type="InterPro" id="IPR000061">
    <property type="entry name" value="Surp"/>
</dbReference>
<dbReference type="AlphaFoldDB" id="A0AAV9IXD9"/>
<evidence type="ECO:0000313" key="2">
    <source>
        <dbReference type="EMBL" id="KAK4536770.1"/>
    </source>
</evidence>
<dbReference type="EMBL" id="JANCYW010000009">
    <property type="protein sequence ID" value="KAK4536770.1"/>
    <property type="molecule type" value="Genomic_DNA"/>
</dbReference>
<dbReference type="Gene3D" id="1.10.10.790">
    <property type="entry name" value="Surp module"/>
    <property type="match status" value="1"/>
</dbReference>
<comment type="caution">
    <text evidence="2">The sequence shown here is derived from an EMBL/GenBank/DDBJ whole genome shotgun (WGS) entry which is preliminary data.</text>
</comment>
<dbReference type="GO" id="GO:0003723">
    <property type="term" value="F:RNA binding"/>
    <property type="evidence" value="ECO:0007669"/>
    <property type="project" value="InterPro"/>
</dbReference>
<dbReference type="GO" id="GO:0071004">
    <property type="term" value="C:U2-type prespliceosome"/>
    <property type="evidence" value="ECO:0007669"/>
    <property type="project" value="TreeGrafter"/>
</dbReference>
<gene>
    <name evidence="2" type="ORF">CDCA_CDCA09G2795</name>
</gene>
<dbReference type="Proteomes" id="UP001301350">
    <property type="component" value="Unassembled WGS sequence"/>
</dbReference>
<feature type="domain" description="SURP motif" evidence="1">
    <location>
        <begin position="17"/>
        <end position="59"/>
    </location>
</feature>
<dbReference type="InterPro" id="IPR035967">
    <property type="entry name" value="SWAP/Surp_sf"/>
</dbReference>
<dbReference type="PROSITE" id="PS50128">
    <property type="entry name" value="SURP"/>
    <property type="match status" value="1"/>
</dbReference>
<protein>
    <recommendedName>
        <fullName evidence="1">SURP motif domain-containing protein</fullName>
    </recommendedName>
</protein>
<dbReference type="PANTHER" id="PTHR15316">
    <property type="entry name" value="SPLICEOSOME ASSOCIATED PROTEIN 114/SWAP SPLICING FACTOR-RELATED"/>
    <property type="match status" value="1"/>
</dbReference>
<dbReference type="GO" id="GO:0045292">
    <property type="term" value="P:mRNA cis splicing, via spliceosome"/>
    <property type="evidence" value="ECO:0007669"/>
    <property type="project" value="InterPro"/>
</dbReference>
<reference evidence="2 3" key="1">
    <citation type="submission" date="2022-07" db="EMBL/GenBank/DDBJ databases">
        <title>Genome-wide signatures of adaptation to extreme environments.</title>
        <authorList>
            <person name="Cho C.H."/>
            <person name="Yoon H.S."/>
        </authorList>
    </citation>
    <scope>NUCLEOTIDE SEQUENCE [LARGE SCALE GENOMIC DNA]</scope>
    <source>
        <strain evidence="2 3">DBV 063 E5</strain>
    </source>
</reference>
<accession>A0AAV9IXD9</accession>
<dbReference type="SUPFAM" id="SSF109905">
    <property type="entry name" value="Surp module (SWAP domain)"/>
    <property type="match status" value="1"/>
</dbReference>
<dbReference type="GO" id="GO:0000381">
    <property type="term" value="P:regulation of alternative mRNA splicing, via spliceosome"/>
    <property type="evidence" value="ECO:0007669"/>
    <property type="project" value="TreeGrafter"/>
</dbReference>
<sequence>MGGAGAGAPPPPQAQSVMRKTAEFLQRHHEDEAAVAALLSRDPVRFAFLRPDHPWHAFYVRNVSSSCREEETGRVAAATGPPPTEMHSVGEAATTPTRLSHPWMGFAAGTAQGVEASACVDAADNKPSSPDALPPATLPTERERWTMQTAARYVVLSERHGGRRLDLHAAFQRAPALLSFLLSEHAHHEVFQTYLEAYRRLYDEAAAPDGPLTSTLQRYAASAFAALSDAQEVVGAAWQRVSDAERGRRRKGRRCSRRLRIALATAASAATTTIPAPKRPRQ</sequence>
<name>A0AAV9IXD9_CYACA</name>
<evidence type="ECO:0000313" key="3">
    <source>
        <dbReference type="Proteomes" id="UP001301350"/>
    </source>
</evidence>